<dbReference type="Proteomes" id="UP000198287">
    <property type="component" value="Unassembled WGS sequence"/>
</dbReference>
<sequence>MSSISWIFLFITILATLSHCSNRWSGLFLDADLTFIFSPMCKKHFFTPWRMTSIKEFDIAMPDFGDVTASNTYTPLRVAFLCHDWMEVSYEYSTNPLKAFRYREIEKSARPKAAFVRFDWTNERFAMGKCQALFIFLKDNLAQDYVFGRFSQTYDCFYVAPRQIGTSMMVAFDDSSIEIPWLTWSPLRTTPLAYYSLSNIRIAWKYLNRNSNKYVAFVLTPVDIKCGIRYDAFITVKELNYCTIATIAERHNLTLIEDKGQLDTDTDFGIVLAANFDTPNNQAFLYELIHSPYNFITVTNAPYPASGVATFVAPFDLYTWSCLMASVISVAGSLTLVAYKDGGLYSFVSMTASRLITTICVLLGQSEESNGRPYRTRKANIVLLTLWLFGNFFLMINYYQGSIYSCLLVLFPEKTPKSVDDLVNWDIPIIAPYNIRLGITGKRENILSDYLIPKLIASSNHNIKLVRFLTKLQSKLCKVGCANLYNIGETKAPKGYKMVLFFFKEYVKYIIGFGRLSSNVSVAGNKGDTYFSMVALQVGRKTMLSPYIIEEWERLKEAGLSQMWNTMYYDAQAWKTYSSVSPAKTQVVQYLLTNKGGSKFQEDYPISMSVVMPILSLYFIVITISFVVCLAENENLLVNYICRGQQLAFNALPPVVRLSLIMSSSDKIN</sequence>
<dbReference type="InterPro" id="IPR052192">
    <property type="entry name" value="Insect_Ionotropic_Sensory_Rcpt"/>
</dbReference>
<keyword evidence="11" id="KW-1185">Reference proteome</keyword>
<name>A0A226E7G5_FOLCA</name>
<evidence type="ECO:0000256" key="9">
    <source>
        <dbReference type="SAM" id="SignalP"/>
    </source>
</evidence>
<feature type="transmembrane region" description="Helical" evidence="8">
    <location>
        <begin position="610"/>
        <end position="631"/>
    </location>
</feature>
<gene>
    <name evidence="10" type="ORF">Fcan01_11512</name>
</gene>
<dbReference type="GO" id="GO:0005886">
    <property type="term" value="C:plasma membrane"/>
    <property type="evidence" value="ECO:0007669"/>
    <property type="project" value="UniProtKB-SubCell"/>
</dbReference>
<evidence type="ECO:0000313" key="11">
    <source>
        <dbReference type="Proteomes" id="UP000198287"/>
    </source>
</evidence>
<evidence type="ECO:0000313" key="10">
    <source>
        <dbReference type="EMBL" id="OXA53532.1"/>
    </source>
</evidence>
<dbReference type="PANTHER" id="PTHR42643:SF24">
    <property type="entry name" value="IONOTROPIC RECEPTOR 60A"/>
    <property type="match status" value="1"/>
</dbReference>
<proteinExistence type="predicted"/>
<evidence type="ECO:0000256" key="5">
    <source>
        <dbReference type="ARBA" id="ARBA00023136"/>
    </source>
</evidence>
<comment type="subcellular location">
    <subcellularLocation>
        <location evidence="1">Cell membrane</location>
        <topology evidence="1">Multi-pass membrane protein</topology>
    </subcellularLocation>
</comment>
<dbReference type="EMBL" id="LNIX01000005">
    <property type="protein sequence ID" value="OXA53532.1"/>
    <property type="molecule type" value="Genomic_DNA"/>
</dbReference>
<dbReference type="AlphaFoldDB" id="A0A226E7G5"/>
<keyword evidence="4 8" id="KW-1133">Transmembrane helix</keyword>
<comment type="caution">
    <text evidence="10">The sequence shown here is derived from an EMBL/GenBank/DDBJ whole genome shotgun (WGS) entry which is preliminary data.</text>
</comment>
<evidence type="ECO:0000256" key="2">
    <source>
        <dbReference type="ARBA" id="ARBA00022475"/>
    </source>
</evidence>
<keyword evidence="2" id="KW-1003">Cell membrane</keyword>
<evidence type="ECO:0000256" key="7">
    <source>
        <dbReference type="ARBA" id="ARBA00023180"/>
    </source>
</evidence>
<keyword evidence="5 8" id="KW-0472">Membrane</keyword>
<feature type="transmembrane region" description="Helical" evidence="8">
    <location>
        <begin position="317"/>
        <end position="339"/>
    </location>
</feature>
<dbReference type="PANTHER" id="PTHR42643">
    <property type="entry name" value="IONOTROPIC RECEPTOR 20A-RELATED"/>
    <property type="match status" value="1"/>
</dbReference>
<feature type="transmembrane region" description="Helical" evidence="8">
    <location>
        <begin position="381"/>
        <end position="399"/>
    </location>
</feature>
<keyword evidence="9" id="KW-0732">Signal</keyword>
<keyword evidence="7" id="KW-0325">Glycoprotein</keyword>
<organism evidence="10 11">
    <name type="scientific">Folsomia candida</name>
    <name type="common">Springtail</name>
    <dbReference type="NCBI Taxonomy" id="158441"/>
    <lineage>
        <taxon>Eukaryota</taxon>
        <taxon>Metazoa</taxon>
        <taxon>Ecdysozoa</taxon>
        <taxon>Arthropoda</taxon>
        <taxon>Hexapoda</taxon>
        <taxon>Collembola</taxon>
        <taxon>Entomobryomorpha</taxon>
        <taxon>Isotomoidea</taxon>
        <taxon>Isotomidae</taxon>
        <taxon>Proisotominae</taxon>
        <taxon>Folsomia</taxon>
    </lineage>
</organism>
<evidence type="ECO:0000256" key="4">
    <source>
        <dbReference type="ARBA" id="ARBA00022989"/>
    </source>
</evidence>
<evidence type="ECO:0000256" key="1">
    <source>
        <dbReference type="ARBA" id="ARBA00004651"/>
    </source>
</evidence>
<feature type="signal peptide" evidence="9">
    <location>
        <begin position="1"/>
        <end position="20"/>
    </location>
</feature>
<accession>A0A226E7G5</accession>
<reference evidence="10 11" key="1">
    <citation type="submission" date="2015-12" db="EMBL/GenBank/DDBJ databases">
        <title>The genome of Folsomia candida.</title>
        <authorList>
            <person name="Faddeeva A."/>
            <person name="Derks M.F."/>
            <person name="Anvar Y."/>
            <person name="Smit S."/>
            <person name="Van Straalen N."/>
            <person name="Roelofs D."/>
        </authorList>
    </citation>
    <scope>NUCLEOTIDE SEQUENCE [LARGE SCALE GENOMIC DNA]</scope>
    <source>
        <strain evidence="10 11">VU population</strain>
        <tissue evidence="10">Whole body</tissue>
    </source>
</reference>
<dbReference type="Gene3D" id="1.10.287.70">
    <property type="match status" value="1"/>
</dbReference>
<feature type="chain" id="PRO_5013098840" evidence="9">
    <location>
        <begin position="21"/>
        <end position="669"/>
    </location>
</feature>
<evidence type="ECO:0000256" key="3">
    <source>
        <dbReference type="ARBA" id="ARBA00022692"/>
    </source>
</evidence>
<evidence type="ECO:0000256" key="8">
    <source>
        <dbReference type="SAM" id="Phobius"/>
    </source>
</evidence>
<keyword evidence="3 8" id="KW-0812">Transmembrane</keyword>
<protein>
    <submittedName>
        <fullName evidence="10">Glutamate receptor ionotropic, delta-2</fullName>
    </submittedName>
</protein>
<keyword evidence="6 10" id="KW-0675">Receptor</keyword>
<evidence type="ECO:0000256" key="6">
    <source>
        <dbReference type="ARBA" id="ARBA00023170"/>
    </source>
</evidence>